<keyword evidence="2" id="KW-0285">Flavoprotein</keyword>
<evidence type="ECO:0000256" key="3">
    <source>
        <dbReference type="ARBA" id="ARBA00022827"/>
    </source>
</evidence>
<dbReference type="PANTHER" id="PTHR43400">
    <property type="entry name" value="FUMARATE REDUCTASE"/>
    <property type="match status" value="1"/>
</dbReference>
<dbReference type="SUPFAM" id="SSF51905">
    <property type="entry name" value="FAD/NAD(P)-binding domain"/>
    <property type="match status" value="1"/>
</dbReference>
<name>A0A7X2NS58_9FIRM</name>
<accession>A0A7X2NS58</accession>
<organism evidence="6 7">
    <name type="scientific">Stecheria intestinalis</name>
    <dbReference type="NCBI Taxonomy" id="2606630"/>
    <lineage>
        <taxon>Bacteria</taxon>
        <taxon>Bacillati</taxon>
        <taxon>Bacillota</taxon>
        <taxon>Erysipelotrichia</taxon>
        <taxon>Erysipelotrichales</taxon>
        <taxon>Erysipelotrichaceae</taxon>
        <taxon>Stecheria</taxon>
    </lineage>
</organism>
<dbReference type="Proteomes" id="UP000461880">
    <property type="component" value="Unassembled WGS sequence"/>
</dbReference>
<dbReference type="PANTHER" id="PTHR43400:SF7">
    <property type="entry name" value="FAD-DEPENDENT OXIDOREDUCTASE 2 FAD BINDING DOMAIN-CONTAINING PROTEIN"/>
    <property type="match status" value="1"/>
</dbReference>
<feature type="domain" description="FAD-dependent oxidoreductase 2 FAD-binding" evidence="5">
    <location>
        <begin position="8"/>
        <end position="66"/>
    </location>
</feature>
<dbReference type="GO" id="GO:0033765">
    <property type="term" value="F:steroid dehydrogenase activity, acting on the CH-CH group of donors"/>
    <property type="evidence" value="ECO:0007669"/>
    <property type="project" value="UniProtKB-ARBA"/>
</dbReference>
<evidence type="ECO:0000313" key="6">
    <source>
        <dbReference type="EMBL" id="MSS58336.1"/>
    </source>
</evidence>
<dbReference type="AlphaFoldDB" id="A0A7X2NS58"/>
<evidence type="ECO:0000259" key="5">
    <source>
        <dbReference type="Pfam" id="PF00890"/>
    </source>
</evidence>
<evidence type="ECO:0000256" key="2">
    <source>
        <dbReference type="ARBA" id="ARBA00022630"/>
    </source>
</evidence>
<protein>
    <submittedName>
        <fullName evidence="6">FAD-binding protein</fullName>
    </submittedName>
</protein>
<dbReference type="Gene3D" id="3.50.50.60">
    <property type="entry name" value="FAD/NAD(P)-binding domain"/>
    <property type="match status" value="1"/>
</dbReference>
<dbReference type="InterPro" id="IPR027477">
    <property type="entry name" value="Succ_DH/fumarate_Rdtase_cat_sf"/>
</dbReference>
<dbReference type="InterPro" id="IPR003953">
    <property type="entry name" value="FAD-dep_OxRdtase_2_FAD-bd"/>
</dbReference>
<dbReference type="Gene3D" id="3.90.700.10">
    <property type="entry name" value="Succinate dehydrogenase/fumarate reductase flavoprotein, catalytic domain"/>
    <property type="match status" value="1"/>
</dbReference>
<reference evidence="6 7" key="1">
    <citation type="submission" date="2019-08" db="EMBL/GenBank/DDBJ databases">
        <title>In-depth cultivation of the pig gut microbiome towards novel bacterial diversity and tailored functional studies.</title>
        <authorList>
            <person name="Wylensek D."/>
            <person name="Hitch T.C.A."/>
            <person name="Clavel T."/>
        </authorList>
    </citation>
    <scope>NUCLEOTIDE SEQUENCE [LARGE SCALE GENOMIC DNA]</scope>
    <source>
        <strain evidence="6 7">Oil+RF-744-GAM-WT-6</strain>
    </source>
</reference>
<dbReference type="EMBL" id="VUMN01000009">
    <property type="protein sequence ID" value="MSS58336.1"/>
    <property type="molecule type" value="Genomic_DNA"/>
</dbReference>
<comment type="cofactor">
    <cofactor evidence="1">
        <name>FAD</name>
        <dbReference type="ChEBI" id="CHEBI:57692"/>
    </cofactor>
</comment>
<evidence type="ECO:0000313" key="7">
    <source>
        <dbReference type="Proteomes" id="UP000461880"/>
    </source>
</evidence>
<proteinExistence type="predicted"/>
<keyword evidence="7" id="KW-1185">Reference proteome</keyword>
<evidence type="ECO:0000256" key="1">
    <source>
        <dbReference type="ARBA" id="ARBA00001974"/>
    </source>
</evidence>
<evidence type="ECO:0000256" key="4">
    <source>
        <dbReference type="ARBA" id="ARBA00023002"/>
    </source>
</evidence>
<keyword evidence="4" id="KW-0560">Oxidoreductase</keyword>
<comment type="caution">
    <text evidence="6">The sequence shown here is derived from an EMBL/GenBank/DDBJ whole genome shotgun (WGS) entry which is preliminary data.</text>
</comment>
<keyword evidence="3" id="KW-0274">FAD</keyword>
<dbReference type="Pfam" id="PF00890">
    <property type="entry name" value="FAD_binding_2"/>
    <property type="match status" value="1"/>
</dbReference>
<dbReference type="InterPro" id="IPR036188">
    <property type="entry name" value="FAD/NAD-bd_sf"/>
</dbReference>
<dbReference type="InterPro" id="IPR050315">
    <property type="entry name" value="FAD-oxidoreductase_2"/>
</dbReference>
<gene>
    <name evidence="6" type="ORF">FYJ51_05400</name>
</gene>
<sequence length="85" mass="9075">MRIRLKEGTLYGYQFWVGAHYCMGGILINEKTQVLDTDGNVIPGLYAAGEVAGGFHGTFRVDGSGLGDSFTFGRLAGKTMAELIG</sequence>